<dbReference type="Gene3D" id="4.10.240.10">
    <property type="entry name" value="Zn(2)-C6 fungal-type DNA-binding domain"/>
    <property type="match status" value="1"/>
</dbReference>
<dbReference type="EMBL" id="ML977010">
    <property type="protein sequence ID" value="KAF1952497.1"/>
    <property type="molecule type" value="Genomic_DNA"/>
</dbReference>
<name>A0A6A5TUB2_9PLEO</name>
<keyword evidence="3" id="KW-0238">DNA-binding</keyword>
<dbReference type="GO" id="GO:0005634">
    <property type="term" value="C:nucleus"/>
    <property type="evidence" value="ECO:0007669"/>
    <property type="project" value="InterPro"/>
</dbReference>
<reference evidence="8" key="1">
    <citation type="journal article" date="2020" name="Stud. Mycol.">
        <title>101 Dothideomycetes genomes: a test case for predicting lifestyles and emergence of pathogens.</title>
        <authorList>
            <person name="Haridas S."/>
            <person name="Albert R."/>
            <person name="Binder M."/>
            <person name="Bloem J."/>
            <person name="Labutti K."/>
            <person name="Salamov A."/>
            <person name="Andreopoulos B."/>
            <person name="Baker S."/>
            <person name="Barry K."/>
            <person name="Bills G."/>
            <person name="Bluhm B."/>
            <person name="Cannon C."/>
            <person name="Castanera R."/>
            <person name="Culley D."/>
            <person name="Daum C."/>
            <person name="Ezra D."/>
            <person name="Gonzalez J."/>
            <person name="Henrissat B."/>
            <person name="Kuo A."/>
            <person name="Liang C."/>
            <person name="Lipzen A."/>
            <person name="Lutzoni F."/>
            <person name="Magnuson J."/>
            <person name="Mondo S."/>
            <person name="Nolan M."/>
            <person name="Ohm R."/>
            <person name="Pangilinan J."/>
            <person name="Park H.-J."/>
            <person name="Ramirez L."/>
            <person name="Alfaro M."/>
            <person name="Sun H."/>
            <person name="Tritt A."/>
            <person name="Yoshinaga Y."/>
            <person name="Zwiers L.-H."/>
            <person name="Turgeon B."/>
            <person name="Goodwin S."/>
            <person name="Spatafora J."/>
            <person name="Crous P."/>
            <person name="Grigoriev I."/>
        </authorList>
    </citation>
    <scope>NUCLEOTIDE SEQUENCE</scope>
    <source>
        <strain evidence="8">CBS 675.92</strain>
    </source>
</reference>
<dbReference type="InterPro" id="IPR001138">
    <property type="entry name" value="Zn2Cys6_DnaBD"/>
</dbReference>
<dbReference type="Proteomes" id="UP000800035">
    <property type="component" value="Unassembled WGS sequence"/>
</dbReference>
<dbReference type="SUPFAM" id="SSF57701">
    <property type="entry name" value="Zn2/Cys6 DNA-binding domain"/>
    <property type="match status" value="1"/>
</dbReference>
<accession>A0A6A5TUB2</accession>
<feature type="region of interest" description="Disordered" evidence="6">
    <location>
        <begin position="170"/>
        <end position="196"/>
    </location>
</feature>
<evidence type="ECO:0000256" key="1">
    <source>
        <dbReference type="ARBA" id="ARBA00022723"/>
    </source>
</evidence>
<keyword evidence="9" id="KW-1185">Reference proteome</keyword>
<evidence type="ECO:0000259" key="7">
    <source>
        <dbReference type="PROSITE" id="PS50048"/>
    </source>
</evidence>
<dbReference type="AlphaFoldDB" id="A0A6A5TUB2"/>
<gene>
    <name evidence="8" type="ORF">CC80DRAFT_538183</name>
</gene>
<keyword evidence="5" id="KW-0539">Nucleus</keyword>
<dbReference type="Pfam" id="PF08493">
    <property type="entry name" value="AflR"/>
    <property type="match status" value="1"/>
</dbReference>
<feature type="region of interest" description="Disordered" evidence="6">
    <location>
        <begin position="279"/>
        <end position="313"/>
    </location>
</feature>
<dbReference type="Pfam" id="PF00172">
    <property type="entry name" value="Zn_clus"/>
    <property type="match status" value="1"/>
</dbReference>
<keyword evidence="4" id="KW-0804">Transcription</keyword>
<evidence type="ECO:0000256" key="4">
    <source>
        <dbReference type="ARBA" id="ARBA00023163"/>
    </source>
</evidence>
<dbReference type="GO" id="GO:0003677">
    <property type="term" value="F:DNA binding"/>
    <property type="evidence" value="ECO:0007669"/>
    <property type="project" value="UniProtKB-KW"/>
</dbReference>
<feature type="region of interest" description="Disordered" evidence="6">
    <location>
        <begin position="50"/>
        <end position="104"/>
    </location>
</feature>
<feature type="compositionally biased region" description="Polar residues" evidence="6">
    <location>
        <begin position="68"/>
        <end position="94"/>
    </location>
</feature>
<dbReference type="GO" id="GO:0045122">
    <property type="term" value="P:aflatoxin biosynthetic process"/>
    <property type="evidence" value="ECO:0007669"/>
    <property type="project" value="InterPro"/>
</dbReference>
<dbReference type="OrthoDB" id="2328572at2759"/>
<dbReference type="PROSITE" id="PS50048">
    <property type="entry name" value="ZN2_CY6_FUNGAL_2"/>
    <property type="match status" value="1"/>
</dbReference>
<dbReference type="InterPro" id="IPR050675">
    <property type="entry name" value="OAF3"/>
</dbReference>
<evidence type="ECO:0000256" key="2">
    <source>
        <dbReference type="ARBA" id="ARBA00023015"/>
    </source>
</evidence>
<dbReference type="PANTHER" id="PTHR31069:SF31">
    <property type="entry name" value="MONODICTYPHENONE CLUSTER TRANSCRIPTION FACTOR-RELATED"/>
    <property type="match status" value="1"/>
</dbReference>
<dbReference type="CDD" id="cd00067">
    <property type="entry name" value="GAL4"/>
    <property type="match status" value="1"/>
</dbReference>
<dbReference type="InterPro" id="IPR013700">
    <property type="entry name" value="AflR"/>
</dbReference>
<protein>
    <recommendedName>
        <fullName evidence="7">Zn(2)-C6 fungal-type domain-containing protein</fullName>
    </recommendedName>
</protein>
<feature type="domain" description="Zn(2)-C6 fungal-type" evidence="7">
    <location>
        <begin position="18"/>
        <end position="48"/>
    </location>
</feature>
<keyword evidence="2" id="KW-0805">Transcription regulation</keyword>
<organism evidence="8 9">
    <name type="scientific">Byssothecium circinans</name>
    <dbReference type="NCBI Taxonomy" id="147558"/>
    <lineage>
        <taxon>Eukaryota</taxon>
        <taxon>Fungi</taxon>
        <taxon>Dikarya</taxon>
        <taxon>Ascomycota</taxon>
        <taxon>Pezizomycotina</taxon>
        <taxon>Dothideomycetes</taxon>
        <taxon>Pleosporomycetidae</taxon>
        <taxon>Pleosporales</taxon>
        <taxon>Massarineae</taxon>
        <taxon>Massarinaceae</taxon>
        <taxon>Byssothecium</taxon>
    </lineage>
</organism>
<dbReference type="GO" id="GO:0008270">
    <property type="term" value="F:zinc ion binding"/>
    <property type="evidence" value="ECO:0007669"/>
    <property type="project" value="InterPro"/>
</dbReference>
<feature type="compositionally biased region" description="Low complexity" evidence="6">
    <location>
        <begin position="291"/>
        <end position="311"/>
    </location>
</feature>
<dbReference type="GO" id="GO:0000981">
    <property type="term" value="F:DNA-binding transcription factor activity, RNA polymerase II-specific"/>
    <property type="evidence" value="ECO:0007669"/>
    <property type="project" value="InterPro"/>
</dbReference>
<evidence type="ECO:0000256" key="6">
    <source>
        <dbReference type="SAM" id="MobiDB-lite"/>
    </source>
</evidence>
<dbReference type="PANTHER" id="PTHR31069">
    <property type="entry name" value="OLEATE-ACTIVATED TRANSCRIPTION FACTOR 1-RELATED"/>
    <property type="match status" value="1"/>
</dbReference>
<dbReference type="SMART" id="SM00066">
    <property type="entry name" value="GAL4"/>
    <property type="match status" value="1"/>
</dbReference>
<evidence type="ECO:0000256" key="3">
    <source>
        <dbReference type="ARBA" id="ARBA00023125"/>
    </source>
</evidence>
<dbReference type="PRINTS" id="PR00755">
    <property type="entry name" value="AFLATOXINBRP"/>
</dbReference>
<proteinExistence type="predicted"/>
<evidence type="ECO:0000256" key="5">
    <source>
        <dbReference type="ARBA" id="ARBA00023242"/>
    </source>
</evidence>
<keyword evidence="1" id="KW-0479">Metal-binding</keyword>
<evidence type="ECO:0000313" key="9">
    <source>
        <dbReference type="Proteomes" id="UP000800035"/>
    </source>
</evidence>
<evidence type="ECO:0000313" key="8">
    <source>
        <dbReference type="EMBL" id="KAF1952497.1"/>
    </source>
</evidence>
<dbReference type="InterPro" id="IPR036864">
    <property type="entry name" value="Zn2-C6_fun-type_DNA-bd_sf"/>
</dbReference>
<sequence length="420" mass="46078">MNDTSRTTSQMARKLRSSCDACGEAKTKCDRGQPHCTRCISLNVTCVYGPSRQSGKRPRRRLDAGRNPLTSGRATSIGPSNGTSTSNLPIQPSHSGPYEQDPLPSVTLADMEEMMIPQAFTPNIPNIANNHTTNHHFGDPGFFLPSLPSSWPEFEHHSSNEYMLTTPFFTDPQPQESTLPSPPPTTTTADTSGHRCYHEPNQILDSLTIFHTPGIANQKTTLELSQILHTNRSAIEGITRFLKCDCSKTRPDLVTLQASLVARVLYFYKQAAGYAARDFSRSEPSSAEGAPTSTTSTTSTTTSTSPSSPTPALGAPQIIKCPEGYSNSCFIVVEMPFKVGTFNVDTPAVQFAFRNHLIGTEVKKVEPVIEGFVALSQREGVEEGYKGLYDCVGDWLRREFEGTMGVFRGNVRRATERMEL</sequence>